<keyword evidence="3" id="KW-1185">Reference proteome</keyword>
<dbReference type="Proteomes" id="UP001050975">
    <property type="component" value="Unassembled WGS sequence"/>
</dbReference>
<dbReference type="AlphaFoldDB" id="A0AAV3XTF3"/>
<dbReference type="EMBL" id="BLAY01000275">
    <property type="protein sequence ID" value="GET43960.1"/>
    <property type="molecule type" value="Genomic_DNA"/>
</dbReference>
<protein>
    <submittedName>
        <fullName evidence="2">Uncharacterized protein</fullName>
    </submittedName>
</protein>
<proteinExistence type="predicted"/>
<gene>
    <name evidence="2" type="ORF">MiSe_87860</name>
</gene>
<comment type="caution">
    <text evidence="2">The sequence shown here is derived from an EMBL/GenBank/DDBJ whole genome shotgun (WGS) entry which is preliminary data.</text>
</comment>
<keyword evidence="1" id="KW-0732">Signal</keyword>
<feature type="chain" id="PRO_5043875927" evidence="1">
    <location>
        <begin position="21"/>
        <end position="167"/>
    </location>
</feature>
<name>A0AAV3XTF3_9CYAN</name>
<sequence>MKNLSLLTGTFAILSTLVVATPGLTQTAAAPRLPSTQPNLTFDVQRQSGACPRTVSLWHSTRYYEGGGEHTAIANTAAIARAARLVGSNKKYAEFRAPLQRAYASCVGQARSNEDYPLHESCSKLLNHTLFTCKITGTTVDCFELRLLPVSFWRSRLRPVHRLTSSN</sequence>
<feature type="signal peptide" evidence="1">
    <location>
        <begin position="1"/>
        <end position="20"/>
    </location>
</feature>
<organism evidence="2 3">
    <name type="scientific">Microseira wollei NIES-4236</name>
    <dbReference type="NCBI Taxonomy" id="2530354"/>
    <lineage>
        <taxon>Bacteria</taxon>
        <taxon>Bacillati</taxon>
        <taxon>Cyanobacteriota</taxon>
        <taxon>Cyanophyceae</taxon>
        <taxon>Oscillatoriophycideae</taxon>
        <taxon>Aerosakkonematales</taxon>
        <taxon>Aerosakkonemataceae</taxon>
        <taxon>Microseira</taxon>
    </lineage>
</organism>
<evidence type="ECO:0000256" key="1">
    <source>
        <dbReference type="SAM" id="SignalP"/>
    </source>
</evidence>
<evidence type="ECO:0000313" key="2">
    <source>
        <dbReference type="EMBL" id="GET43960.1"/>
    </source>
</evidence>
<reference evidence="2" key="1">
    <citation type="submission" date="2019-10" db="EMBL/GenBank/DDBJ databases">
        <title>Draft genome sequece of Microseira wollei NIES-4236.</title>
        <authorList>
            <person name="Yamaguchi H."/>
            <person name="Suzuki S."/>
            <person name="Kawachi M."/>
        </authorList>
    </citation>
    <scope>NUCLEOTIDE SEQUENCE</scope>
    <source>
        <strain evidence="2">NIES-4236</strain>
    </source>
</reference>
<accession>A0AAV3XTF3</accession>
<evidence type="ECO:0000313" key="3">
    <source>
        <dbReference type="Proteomes" id="UP001050975"/>
    </source>
</evidence>
<dbReference type="RefSeq" id="WP_226593307.1">
    <property type="nucleotide sequence ID" value="NZ_BLAY01000275.1"/>
</dbReference>